<dbReference type="Proteomes" id="UP000053780">
    <property type="component" value="Unassembled WGS sequence"/>
</dbReference>
<dbReference type="EMBL" id="KE647138">
    <property type="protein sequence ID" value="EQB61457.1"/>
    <property type="molecule type" value="Genomic_DNA"/>
</dbReference>
<keyword evidence="3" id="KW-1185">Reference proteome</keyword>
<feature type="transmembrane region" description="Helical" evidence="1">
    <location>
        <begin position="159"/>
        <end position="180"/>
    </location>
</feature>
<dbReference type="HOGENOM" id="CLU_1434105_0_0_1"/>
<accession>T0L1V3</accession>
<protein>
    <submittedName>
        <fullName evidence="2">Uncharacterized protein</fullName>
    </submittedName>
</protein>
<evidence type="ECO:0000313" key="3">
    <source>
        <dbReference type="Proteomes" id="UP000053780"/>
    </source>
</evidence>
<keyword evidence="1" id="KW-1133">Transmembrane helix</keyword>
<sequence>MFLYLTIIFTLESYYDNDFYTLNNNYNAETVEDLPILNQEQYDMSTPTEEGNFVPSVSVDLPKNAFRSIRYGKIKTNPENLETLIQHEMKDISPDLHNKITKKLANSNVDRTRYKDLFFIKKRIIQDGKRKVVTFDIQEKIIPKNGPIDPLARDFSLRIMLAGILFLLAGLVFTTTMKAYQNVFKNKYIKYENNKEQIKDNI</sequence>
<dbReference type="VEuPathDB" id="MicrosporidiaDB:NAPIS_ORF00977"/>
<evidence type="ECO:0000313" key="2">
    <source>
        <dbReference type="EMBL" id="EQB61457.1"/>
    </source>
</evidence>
<proteinExistence type="predicted"/>
<name>T0L1V3_9MICR</name>
<reference evidence="2 3" key="1">
    <citation type="journal article" date="2013" name="BMC Genomics">
        <title>Genome sequencing and comparative genomics of honey bee microsporidia, Nosema apis reveal novel insights into host-parasite interactions.</title>
        <authorList>
            <person name="Chen Yp."/>
            <person name="Pettis J.S."/>
            <person name="Zhao Y."/>
            <person name="Liu X."/>
            <person name="Tallon L.J."/>
            <person name="Sadzewicz L.D."/>
            <person name="Li R."/>
            <person name="Zheng H."/>
            <person name="Huang S."/>
            <person name="Zhang X."/>
            <person name="Hamilton M.C."/>
            <person name="Pernal S.F."/>
            <person name="Melathopoulos A.P."/>
            <person name="Yan X."/>
            <person name="Evans J.D."/>
        </authorList>
    </citation>
    <scope>NUCLEOTIDE SEQUENCE [LARGE SCALE GENOMIC DNA]</scope>
    <source>
        <strain evidence="2 3">BRL 01</strain>
    </source>
</reference>
<gene>
    <name evidence="2" type="ORF">NAPIS_ORF00977</name>
</gene>
<dbReference type="OrthoDB" id="2189356at2759"/>
<keyword evidence="1" id="KW-0472">Membrane</keyword>
<dbReference type="AlphaFoldDB" id="T0L1V3"/>
<organism evidence="2 3">
    <name type="scientific">Vairimorpha apis BRL 01</name>
    <dbReference type="NCBI Taxonomy" id="1037528"/>
    <lineage>
        <taxon>Eukaryota</taxon>
        <taxon>Fungi</taxon>
        <taxon>Fungi incertae sedis</taxon>
        <taxon>Microsporidia</taxon>
        <taxon>Nosematidae</taxon>
        <taxon>Vairimorpha</taxon>
    </lineage>
</organism>
<keyword evidence="1" id="KW-0812">Transmembrane</keyword>
<evidence type="ECO:0000256" key="1">
    <source>
        <dbReference type="SAM" id="Phobius"/>
    </source>
</evidence>